<feature type="compositionally biased region" description="Polar residues" evidence="1">
    <location>
        <begin position="51"/>
        <end position="61"/>
    </location>
</feature>
<dbReference type="EMBL" id="QGKV02000299">
    <property type="protein sequence ID" value="KAF3593548.1"/>
    <property type="molecule type" value="Genomic_DNA"/>
</dbReference>
<feature type="compositionally biased region" description="Polar residues" evidence="1">
    <location>
        <begin position="1"/>
        <end position="11"/>
    </location>
</feature>
<reference evidence="2 3" key="1">
    <citation type="journal article" date="2020" name="BMC Genomics">
        <title>Intraspecific diversification of the crop wild relative Brassica cretica Lam. using demographic model selection.</title>
        <authorList>
            <person name="Kioukis A."/>
            <person name="Michalopoulou V.A."/>
            <person name="Briers L."/>
            <person name="Pirintsos S."/>
            <person name="Studholme D.J."/>
            <person name="Pavlidis P."/>
            <person name="Sarris P.F."/>
        </authorList>
    </citation>
    <scope>NUCLEOTIDE SEQUENCE [LARGE SCALE GENOMIC DNA]</scope>
    <source>
        <strain evidence="3">cv. PFS-1207/04</strain>
    </source>
</reference>
<protein>
    <submittedName>
        <fullName evidence="2">Uncharacterized protein</fullName>
    </submittedName>
</protein>
<sequence length="128" mass="14371">MENKLSWSWIRTRQVAGLDQSQDQDSKHKEKLSNTNQSMGTKPEGEIQDKPASSESRSLSNRVLVASKDNPRPSPSSDPGREAYPRLYQVIAMADDDARRDGEAVDEPVVQQIQLDQLQFEAMIAEIT</sequence>
<name>A0ABQ7E8L4_BRACR</name>
<proteinExistence type="predicted"/>
<evidence type="ECO:0000256" key="1">
    <source>
        <dbReference type="SAM" id="MobiDB-lite"/>
    </source>
</evidence>
<keyword evidence="3" id="KW-1185">Reference proteome</keyword>
<organism evidence="2 3">
    <name type="scientific">Brassica cretica</name>
    <name type="common">Mustard</name>
    <dbReference type="NCBI Taxonomy" id="69181"/>
    <lineage>
        <taxon>Eukaryota</taxon>
        <taxon>Viridiplantae</taxon>
        <taxon>Streptophyta</taxon>
        <taxon>Embryophyta</taxon>
        <taxon>Tracheophyta</taxon>
        <taxon>Spermatophyta</taxon>
        <taxon>Magnoliopsida</taxon>
        <taxon>eudicotyledons</taxon>
        <taxon>Gunneridae</taxon>
        <taxon>Pentapetalae</taxon>
        <taxon>rosids</taxon>
        <taxon>malvids</taxon>
        <taxon>Brassicales</taxon>
        <taxon>Brassicaceae</taxon>
        <taxon>Brassiceae</taxon>
        <taxon>Brassica</taxon>
    </lineage>
</organism>
<gene>
    <name evidence="2" type="ORF">DY000_02022169</name>
</gene>
<evidence type="ECO:0000313" key="3">
    <source>
        <dbReference type="Proteomes" id="UP000266723"/>
    </source>
</evidence>
<feature type="region of interest" description="Disordered" evidence="1">
    <location>
        <begin position="1"/>
        <end position="85"/>
    </location>
</feature>
<comment type="caution">
    <text evidence="2">The sequence shown here is derived from an EMBL/GenBank/DDBJ whole genome shotgun (WGS) entry which is preliminary data.</text>
</comment>
<accession>A0ABQ7E8L4</accession>
<evidence type="ECO:0000313" key="2">
    <source>
        <dbReference type="EMBL" id="KAF3593548.1"/>
    </source>
</evidence>
<dbReference type="Proteomes" id="UP000266723">
    <property type="component" value="Unassembled WGS sequence"/>
</dbReference>